<dbReference type="SMART" id="SM00271">
    <property type="entry name" value="DnaJ"/>
    <property type="match status" value="1"/>
</dbReference>
<dbReference type="CDD" id="cd06257">
    <property type="entry name" value="DnaJ"/>
    <property type="match status" value="1"/>
</dbReference>
<proteinExistence type="predicted"/>
<evidence type="ECO:0000256" key="5">
    <source>
        <dbReference type="SAM" id="MobiDB-lite"/>
    </source>
</evidence>
<dbReference type="InterPro" id="IPR051964">
    <property type="entry name" value="Chaperone_stress_response"/>
</dbReference>
<evidence type="ECO:0000313" key="8">
    <source>
        <dbReference type="Proteomes" id="UP000269721"/>
    </source>
</evidence>
<dbReference type="PRINTS" id="PR00625">
    <property type="entry name" value="JDOMAIN"/>
</dbReference>
<dbReference type="InterPro" id="IPR001623">
    <property type="entry name" value="DnaJ_domain"/>
</dbReference>
<evidence type="ECO:0000256" key="2">
    <source>
        <dbReference type="ARBA" id="ARBA00022771"/>
    </source>
</evidence>
<dbReference type="SMART" id="SM00451">
    <property type="entry name" value="ZnF_U1"/>
    <property type="match status" value="1"/>
</dbReference>
<dbReference type="PROSITE" id="PS00636">
    <property type="entry name" value="DNAJ_1"/>
    <property type="match status" value="1"/>
</dbReference>
<keyword evidence="2" id="KW-0863">Zinc-finger</keyword>
<evidence type="ECO:0000256" key="4">
    <source>
        <dbReference type="SAM" id="Coils"/>
    </source>
</evidence>
<dbReference type="SUPFAM" id="SSF46565">
    <property type="entry name" value="Chaperone J-domain"/>
    <property type="match status" value="1"/>
</dbReference>
<dbReference type="Proteomes" id="UP000269721">
    <property type="component" value="Unassembled WGS sequence"/>
</dbReference>
<dbReference type="InterPro" id="IPR036236">
    <property type="entry name" value="Znf_C2H2_sf"/>
</dbReference>
<sequence>MRLCHYETLGVDRRATPEELKKAYRKKALELHPDKNPTRIAEATQLFAEVQQAYEVLSDEQERAWYDSHREAILRGDDDPGAGSAPGGSGSASYVSVTTVEDLMRFFNASCFKGFSTDDRSFFSIYRDLFLRLEEEEEDAIRHDSEATFTPDPDGDMDQDGPERATFGGPSDPYDPTVKRFYSKFSNFTSCKSFRWHDRHRLSDAPDRRIRRMMEKENKKFRETARREFVDAIRELVAFVRKRDPRVARYLEEQKRVKAEKEKENKARIAREKEERARNAEAYKEPEWSKVKEVDYSAENLEEDCEEEELYCVACEKGFKSEKQFENHERSKKHIRNVEILRQQLLEDD</sequence>
<dbReference type="OrthoDB" id="5894at2759"/>
<dbReference type="PANTHER" id="PTHR44029">
    <property type="entry name" value="DNAJ HOMOLOG SUBFAMILY C MEMBER 21"/>
    <property type="match status" value="1"/>
</dbReference>
<dbReference type="Pfam" id="PF21884">
    <property type="entry name" value="ZUO1-like_ZHD"/>
    <property type="match status" value="1"/>
</dbReference>
<dbReference type="Gene3D" id="3.30.160.60">
    <property type="entry name" value="Classic Zinc Finger"/>
    <property type="match status" value="1"/>
</dbReference>
<protein>
    <recommendedName>
        <fullName evidence="6">J domain-containing protein</fullName>
    </recommendedName>
</protein>
<keyword evidence="3" id="KW-0862">Zinc</keyword>
<feature type="domain" description="J" evidence="6">
    <location>
        <begin position="4"/>
        <end position="70"/>
    </location>
</feature>
<dbReference type="AlphaFoldDB" id="A0A4P9WJ98"/>
<evidence type="ECO:0000256" key="3">
    <source>
        <dbReference type="ARBA" id="ARBA00022833"/>
    </source>
</evidence>
<dbReference type="PROSITE" id="PS00028">
    <property type="entry name" value="ZINC_FINGER_C2H2_1"/>
    <property type="match status" value="1"/>
</dbReference>
<dbReference type="GO" id="GO:0008270">
    <property type="term" value="F:zinc ion binding"/>
    <property type="evidence" value="ECO:0007669"/>
    <property type="project" value="UniProtKB-KW"/>
</dbReference>
<evidence type="ECO:0000256" key="1">
    <source>
        <dbReference type="ARBA" id="ARBA00022723"/>
    </source>
</evidence>
<dbReference type="InterPro" id="IPR022755">
    <property type="entry name" value="Znf_C2H2_jaz"/>
</dbReference>
<evidence type="ECO:0000313" key="7">
    <source>
        <dbReference type="EMBL" id="RKO91558.1"/>
    </source>
</evidence>
<name>A0A4P9WJ98_9FUNG</name>
<dbReference type="FunFam" id="1.10.287.110:FF:000046">
    <property type="entry name" value="dnaJ homolog subfamily C member 21"/>
    <property type="match status" value="1"/>
</dbReference>
<dbReference type="Gene3D" id="1.10.287.110">
    <property type="entry name" value="DnaJ domain"/>
    <property type="match status" value="1"/>
</dbReference>
<dbReference type="SUPFAM" id="SSF57667">
    <property type="entry name" value="beta-beta-alpha zinc fingers"/>
    <property type="match status" value="1"/>
</dbReference>
<dbReference type="InterPro" id="IPR054076">
    <property type="entry name" value="ZUO1-like_ZHD"/>
</dbReference>
<feature type="coiled-coil region" evidence="4">
    <location>
        <begin position="247"/>
        <end position="280"/>
    </location>
</feature>
<keyword evidence="8" id="KW-1185">Reference proteome</keyword>
<dbReference type="InterPro" id="IPR013087">
    <property type="entry name" value="Znf_C2H2_type"/>
</dbReference>
<keyword evidence="1" id="KW-0479">Metal-binding</keyword>
<gene>
    <name evidence="7" type="ORF">BDK51DRAFT_11941</name>
</gene>
<reference evidence="8" key="1">
    <citation type="journal article" date="2018" name="Nat. Microbiol.">
        <title>Leveraging single-cell genomics to expand the fungal tree of life.</title>
        <authorList>
            <person name="Ahrendt S.R."/>
            <person name="Quandt C.A."/>
            <person name="Ciobanu D."/>
            <person name="Clum A."/>
            <person name="Salamov A."/>
            <person name="Andreopoulos B."/>
            <person name="Cheng J.F."/>
            <person name="Woyke T."/>
            <person name="Pelin A."/>
            <person name="Henrissat B."/>
            <person name="Reynolds N.K."/>
            <person name="Benny G.L."/>
            <person name="Smith M.E."/>
            <person name="James T.Y."/>
            <person name="Grigoriev I.V."/>
        </authorList>
    </citation>
    <scope>NUCLEOTIDE SEQUENCE [LARGE SCALE GENOMIC DNA]</scope>
</reference>
<feature type="region of interest" description="Disordered" evidence="5">
    <location>
        <begin position="141"/>
        <end position="172"/>
    </location>
</feature>
<feature type="region of interest" description="Disordered" evidence="5">
    <location>
        <begin position="73"/>
        <end position="92"/>
    </location>
</feature>
<dbReference type="GO" id="GO:0003676">
    <property type="term" value="F:nucleic acid binding"/>
    <property type="evidence" value="ECO:0007669"/>
    <property type="project" value="InterPro"/>
</dbReference>
<accession>A0A4P9WJ98</accession>
<dbReference type="PANTHER" id="PTHR44029:SF1">
    <property type="entry name" value="DNAJ HOMOLOG SUBFAMILY C MEMBER 21"/>
    <property type="match status" value="1"/>
</dbReference>
<evidence type="ECO:0000259" key="6">
    <source>
        <dbReference type="PROSITE" id="PS50076"/>
    </source>
</evidence>
<dbReference type="InterPro" id="IPR036869">
    <property type="entry name" value="J_dom_sf"/>
</dbReference>
<dbReference type="Pfam" id="PF00226">
    <property type="entry name" value="DnaJ"/>
    <property type="match status" value="1"/>
</dbReference>
<dbReference type="GO" id="GO:0005737">
    <property type="term" value="C:cytoplasm"/>
    <property type="evidence" value="ECO:0007669"/>
    <property type="project" value="TreeGrafter"/>
</dbReference>
<dbReference type="PROSITE" id="PS50076">
    <property type="entry name" value="DNAJ_2"/>
    <property type="match status" value="1"/>
</dbReference>
<dbReference type="InterPro" id="IPR003604">
    <property type="entry name" value="Matrin/U1-like-C_Znf_C2H2"/>
</dbReference>
<feature type="non-terminal residue" evidence="7">
    <location>
        <position position="349"/>
    </location>
</feature>
<dbReference type="InterPro" id="IPR018253">
    <property type="entry name" value="DnaJ_domain_CS"/>
</dbReference>
<keyword evidence="4" id="KW-0175">Coiled coil</keyword>
<dbReference type="EMBL" id="KZ995013">
    <property type="protein sequence ID" value="RKO91558.1"/>
    <property type="molecule type" value="Genomic_DNA"/>
</dbReference>
<dbReference type="Pfam" id="PF12171">
    <property type="entry name" value="zf-C2H2_jaz"/>
    <property type="match status" value="1"/>
</dbReference>
<organism evidence="7 8">
    <name type="scientific">Blyttiomyces helicus</name>
    <dbReference type="NCBI Taxonomy" id="388810"/>
    <lineage>
        <taxon>Eukaryota</taxon>
        <taxon>Fungi</taxon>
        <taxon>Fungi incertae sedis</taxon>
        <taxon>Chytridiomycota</taxon>
        <taxon>Chytridiomycota incertae sedis</taxon>
        <taxon>Chytridiomycetes</taxon>
        <taxon>Chytridiomycetes incertae sedis</taxon>
        <taxon>Blyttiomyces</taxon>
    </lineage>
</organism>